<evidence type="ECO:0000256" key="1">
    <source>
        <dbReference type="ARBA" id="ARBA00004141"/>
    </source>
</evidence>
<comment type="similarity">
    <text evidence="2 6">Belongs to the CTL (choline transporter-like) family.</text>
</comment>
<dbReference type="HOGENOM" id="CLU_017181_2_0_1"/>
<dbReference type="Pfam" id="PF04515">
    <property type="entry name" value="Choline_transpo"/>
    <property type="match status" value="1"/>
</dbReference>
<evidence type="ECO:0000256" key="3">
    <source>
        <dbReference type="ARBA" id="ARBA00022692"/>
    </source>
</evidence>
<evidence type="ECO:0000313" key="7">
    <source>
        <dbReference type="EMBL" id="ESP02472.1"/>
    </source>
</evidence>
<name>V4B9Z8_LOTGI</name>
<dbReference type="EMBL" id="KB200236">
    <property type="protein sequence ID" value="ESP02472.1"/>
    <property type="molecule type" value="Genomic_DNA"/>
</dbReference>
<evidence type="ECO:0000256" key="4">
    <source>
        <dbReference type="ARBA" id="ARBA00022989"/>
    </source>
</evidence>
<dbReference type="PANTHER" id="PTHR12385:SF96">
    <property type="entry name" value="CHOLINE TRANSPORTER-LIKE PROTEIN"/>
    <property type="match status" value="1"/>
</dbReference>
<reference evidence="7 8" key="1">
    <citation type="journal article" date="2013" name="Nature">
        <title>Insights into bilaterian evolution from three spiralian genomes.</title>
        <authorList>
            <person name="Simakov O."/>
            <person name="Marletaz F."/>
            <person name="Cho S.J."/>
            <person name="Edsinger-Gonzales E."/>
            <person name="Havlak P."/>
            <person name="Hellsten U."/>
            <person name="Kuo D.H."/>
            <person name="Larsson T."/>
            <person name="Lv J."/>
            <person name="Arendt D."/>
            <person name="Savage R."/>
            <person name="Osoegawa K."/>
            <person name="de Jong P."/>
            <person name="Grimwood J."/>
            <person name="Chapman J.A."/>
            <person name="Shapiro H."/>
            <person name="Aerts A."/>
            <person name="Otillar R.P."/>
            <person name="Terry A.Y."/>
            <person name="Boore J.L."/>
            <person name="Grigoriev I.V."/>
            <person name="Lindberg D.R."/>
            <person name="Seaver E.C."/>
            <person name="Weisblat D.A."/>
            <person name="Putnam N.H."/>
            <person name="Rokhsar D.S."/>
        </authorList>
    </citation>
    <scope>NUCLEOTIDE SEQUENCE [LARGE SCALE GENOMIC DNA]</scope>
</reference>
<dbReference type="InterPro" id="IPR007603">
    <property type="entry name" value="Choline_transptr-like"/>
</dbReference>
<dbReference type="RefSeq" id="XP_009046858.1">
    <property type="nucleotide sequence ID" value="XM_009048610.1"/>
</dbReference>
<dbReference type="CTD" id="20250616"/>
<comment type="subcellular location">
    <subcellularLocation>
        <location evidence="6">Cell membrane</location>
        <topology evidence="6">Multi-pass membrane protein</topology>
    </subcellularLocation>
    <subcellularLocation>
        <location evidence="1">Membrane</location>
        <topology evidence="1">Multi-pass membrane protein</topology>
    </subcellularLocation>
</comment>
<organism evidence="7 8">
    <name type="scientific">Lottia gigantea</name>
    <name type="common">Giant owl limpet</name>
    <dbReference type="NCBI Taxonomy" id="225164"/>
    <lineage>
        <taxon>Eukaryota</taxon>
        <taxon>Metazoa</taxon>
        <taxon>Spiralia</taxon>
        <taxon>Lophotrochozoa</taxon>
        <taxon>Mollusca</taxon>
        <taxon>Gastropoda</taxon>
        <taxon>Patellogastropoda</taxon>
        <taxon>Lottioidea</taxon>
        <taxon>Lottiidae</taxon>
        <taxon>Lottia</taxon>
    </lineage>
</organism>
<evidence type="ECO:0000313" key="8">
    <source>
        <dbReference type="Proteomes" id="UP000030746"/>
    </source>
</evidence>
<feature type="transmembrane region" description="Helical" evidence="6">
    <location>
        <begin position="244"/>
        <end position="266"/>
    </location>
</feature>
<feature type="transmembrane region" description="Helical" evidence="6">
    <location>
        <begin position="511"/>
        <end position="539"/>
    </location>
</feature>
<keyword evidence="3 6" id="KW-0812">Transmembrane</keyword>
<protein>
    <recommendedName>
        <fullName evidence="6">Choline transporter-like protein</fullName>
    </recommendedName>
</protein>
<evidence type="ECO:0000256" key="2">
    <source>
        <dbReference type="ARBA" id="ARBA00007168"/>
    </source>
</evidence>
<dbReference type="GO" id="GO:0022857">
    <property type="term" value="F:transmembrane transporter activity"/>
    <property type="evidence" value="ECO:0007669"/>
    <property type="project" value="UniProtKB-UniRule"/>
</dbReference>
<dbReference type="PANTHER" id="PTHR12385">
    <property type="entry name" value="CHOLINE TRANSPORTER-LIKE (SLC FAMILY 44)"/>
    <property type="match status" value="1"/>
</dbReference>
<dbReference type="OrthoDB" id="420519at2759"/>
<evidence type="ECO:0000256" key="6">
    <source>
        <dbReference type="RuleBase" id="RU368066"/>
    </source>
</evidence>
<accession>V4B9Z8</accession>
<keyword evidence="5 6" id="KW-0472">Membrane</keyword>
<keyword evidence="8" id="KW-1185">Reference proteome</keyword>
<feature type="transmembrane region" description="Helical" evidence="6">
    <location>
        <begin position="551"/>
        <end position="574"/>
    </location>
</feature>
<feature type="transmembrane region" description="Helical" evidence="6">
    <location>
        <begin position="423"/>
        <end position="448"/>
    </location>
</feature>
<dbReference type="GeneID" id="20250616"/>
<proteinExistence type="inferred from homology"/>
<feature type="transmembrane region" description="Helical" evidence="6">
    <location>
        <begin position="454"/>
        <end position="474"/>
    </location>
</feature>
<feature type="transmembrane region" description="Helical" evidence="6">
    <location>
        <begin position="217"/>
        <end position="237"/>
    </location>
</feature>
<dbReference type="AlphaFoldDB" id="V4B9Z8"/>
<dbReference type="GO" id="GO:0005886">
    <property type="term" value="C:plasma membrane"/>
    <property type="evidence" value="ECO:0007669"/>
    <property type="project" value="UniProtKB-SubCell"/>
</dbReference>
<feature type="transmembrane region" description="Helical" evidence="6">
    <location>
        <begin position="272"/>
        <end position="295"/>
    </location>
</feature>
<gene>
    <name evidence="7" type="ORF">LOTGIDRAFT_237969</name>
</gene>
<dbReference type="Proteomes" id="UP000030746">
    <property type="component" value="Unassembled WGS sequence"/>
</dbReference>
<evidence type="ECO:0000256" key="5">
    <source>
        <dbReference type="ARBA" id="ARBA00023136"/>
    </source>
</evidence>
<feature type="transmembrane region" description="Helical" evidence="6">
    <location>
        <begin position="371"/>
        <end position="402"/>
    </location>
</feature>
<feature type="transmembrane region" description="Helical" evidence="6">
    <location>
        <begin position="25"/>
        <end position="46"/>
    </location>
</feature>
<sequence length="628" mass="70512">MQVHPEEANSDPLSGPNENRTVRDVLFIVLMLGYMAGMGYVSYIGITNGNPYSLFYGTDSWGNICSQQNEAIKGSNLSGLDMRTKPYIFYFDKDILKDVASGHYLDSTSKAICVSECPNETLSSVEEMQEFANGTNSMLCQYDVPVSQYYSADPNSTDTCPTLPIEETTEIFFRCIPQSLTSVLDKFGDVVNSVFNLFDNDFTEKSYADLQTYWKEILYISSASLVISFIIIQLLTYTAGIAVWTVYILMILGSIGGIAFCWYTYFTQSKTQTWLIISIVVSVVGVLLLLILLFMRKQIALAVQLFKESGKAIRKMPILHIQPFITFIVRSGTAAGLVYIFLYLLTSKETALNENNGHVTKIEDPKMNYLLAYYVLGFLWMMEFILGCERMLISGAVVRWYFLRNKDDVKSPILKSYKTMIRYHLGSIAFGSLLIAIVQLIRIIVAFIDARLRGAKNVVAQVLLKILGCCLWLFEKFLKFLNANAYIEIAIHGYGFCKAAKSAMSVIIRNVLRVAAVNSVASFLLFIGKLATVAVVAVIGLEVFKNKELNYLWLPITLACIISYIIASSFLSLYEMAIDALFICFIEDCDMNDGSAKKPYFMSAQLMKYVDDSKGKNNDVPAKKEVKE</sequence>
<feature type="transmembrane region" description="Helical" evidence="6">
    <location>
        <begin position="324"/>
        <end position="345"/>
    </location>
</feature>
<dbReference type="KEGG" id="lgi:LOTGIDRAFT_237969"/>
<comment type="function">
    <text evidence="6">Choline transporter.</text>
</comment>
<keyword evidence="4 6" id="KW-1133">Transmembrane helix</keyword>
<dbReference type="OMA" id="VKWINIF"/>